<dbReference type="GO" id="GO:0046872">
    <property type="term" value="F:metal ion binding"/>
    <property type="evidence" value="ECO:0007669"/>
    <property type="project" value="UniProtKB-KW"/>
</dbReference>
<comment type="similarity">
    <text evidence="1">Belongs to the DinB family.</text>
</comment>
<evidence type="ECO:0000256" key="2">
    <source>
        <dbReference type="ARBA" id="ARBA00022723"/>
    </source>
</evidence>
<dbReference type="Gene3D" id="1.20.120.450">
    <property type="entry name" value="dinb family like domain"/>
    <property type="match status" value="1"/>
</dbReference>
<proteinExistence type="inferred from homology"/>
<sequence>MLKELFYYNWQVREDWFKWCEELSSEELTKKRTGGMGSIIDTLFHVIDCEQLWINQLKGNPVVNKDKRSMVTINDLKQYAVETGSSTTGYFDDNRIVADGPLVIKNKMGKEFVFSHEKVLYHIITHEIHHIGQLSIWAREVKKVPVNTDLLMRDFYKKLT</sequence>
<evidence type="ECO:0008006" key="6">
    <source>
        <dbReference type="Google" id="ProtNLM"/>
    </source>
</evidence>
<evidence type="ECO:0000313" key="5">
    <source>
        <dbReference type="Proteomes" id="UP000239047"/>
    </source>
</evidence>
<evidence type="ECO:0000256" key="1">
    <source>
        <dbReference type="ARBA" id="ARBA00008635"/>
    </source>
</evidence>
<dbReference type="InterPro" id="IPR034660">
    <property type="entry name" value="DinB/YfiT-like"/>
</dbReference>
<dbReference type="SUPFAM" id="SSF109854">
    <property type="entry name" value="DinB/YfiT-like putative metalloenzymes"/>
    <property type="match status" value="1"/>
</dbReference>
<dbReference type="EMBL" id="PREZ01000003">
    <property type="protein sequence ID" value="PPA71058.1"/>
    <property type="molecule type" value="Genomic_DNA"/>
</dbReference>
<dbReference type="InterPro" id="IPR007837">
    <property type="entry name" value="DinB"/>
</dbReference>
<gene>
    <name evidence="4" type="ORF">C4B60_09795</name>
</gene>
<dbReference type="RefSeq" id="WP_104057807.1">
    <property type="nucleotide sequence ID" value="NZ_PREZ01000003.1"/>
</dbReference>
<comment type="caution">
    <text evidence="4">The sequence shown here is derived from an EMBL/GenBank/DDBJ whole genome shotgun (WGS) entry which is preliminary data.</text>
</comment>
<name>A0A2S5GDM6_9BACL</name>
<protein>
    <recommendedName>
        <fullName evidence="6">Damage-inducible protein DinB</fullName>
    </recommendedName>
</protein>
<dbReference type="PANTHER" id="PTHR37302">
    <property type="entry name" value="SLR1116 PROTEIN"/>
    <property type="match status" value="1"/>
</dbReference>
<feature type="binding site" evidence="3">
    <location>
        <position position="130"/>
    </location>
    <ligand>
        <name>a divalent metal cation</name>
        <dbReference type="ChEBI" id="CHEBI:60240"/>
    </ligand>
</feature>
<keyword evidence="2 3" id="KW-0479">Metal-binding</keyword>
<organism evidence="4 5">
    <name type="scientific">Jeotgalibacillus proteolyticus</name>
    <dbReference type="NCBI Taxonomy" id="2082395"/>
    <lineage>
        <taxon>Bacteria</taxon>
        <taxon>Bacillati</taxon>
        <taxon>Bacillota</taxon>
        <taxon>Bacilli</taxon>
        <taxon>Bacillales</taxon>
        <taxon>Caryophanaceae</taxon>
        <taxon>Jeotgalibacillus</taxon>
    </lineage>
</organism>
<evidence type="ECO:0000256" key="3">
    <source>
        <dbReference type="PIRSR" id="PIRSR607837-1"/>
    </source>
</evidence>
<dbReference type="Pfam" id="PF05163">
    <property type="entry name" value="DinB"/>
    <property type="match status" value="1"/>
</dbReference>
<keyword evidence="5" id="KW-1185">Reference proteome</keyword>
<dbReference type="OrthoDB" id="25666at2"/>
<dbReference type="AlphaFoldDB" id="A0A2S5GDM6"/>
<reference evidence="4 5" key="1">
    <citation type="submission" date="2018-02" db="EMBL/GenBank/DDBJ databases">
        <title>Jeotgalibacillus proteolyticum sp. nov. a protease producing bacterium isolated from ocean sediments of Laizhou Bay.</title>
        <authorList>
            <person name="Li Y."/>
        </authorList>
    </citation>
    <scope>NUCLEOTIDE SEQUENCE [LARGE SCALE GENOMIC DNA]</scope>
    <source>
        <strain evidence="4 5">22-7</strain>
    </source>
</reference>
<feature type="binding site" evidence="3">
    <location>
        <position position="45"/>
    </location>
    <ligand>
        <name>a divalent metal cation</name>
        <dbReference type="ChEBI" id="CHEBI:60240"/>
    </ligand>
</feature>
<dbReference type="PANTHER" id="PTHR37302:SF3">
    <property type="entry name" value="DAMAGE-INDUCIBLE PROTEIN DINB"/>
    <property type="match status" value="1"/>
</dbReference>
<evidence type="ECO:0000313" key="4">
    <source>
        <dbReference type="EMBL" id="PPA71058.1"/>
    </source>
</evidence>
<dbReference type="Proteomes" id="UP000239047">
    <property type="component" value="Unassembled WGS sequence"/>
</dbReference>
<accession>A0A2S5GDM6</accession>
<feature type="binding site" evidence="3">
    <location>
        <position position="126"/>
    </location>
    <ligand>
        <name>a divalent metal cation</name>
        <dbReference type="ChEBI" id="CHEBI:60240"/>
    </ligand>
</feature>